<dbReference type="Proteomes" id="UP000553957">
    <property type="component" value="Unassembled WGS sequence"/>
</dbReference>
<dbReference type="AlphaFoldDB" id="A0A7Y4L0L7"/>
<dbReference type="EMBL" id="JACHKF010000001">
    <property type="protein sequence ID" value="MBB6565864.1"/>
    <property type="molecule type" value="Genomic_DNA"/>
</dbReference>
<organism evidence="4 5">
    <name type="scientific">Kribbella sandramycini</name>
    <dbReference type="NCBI Taxonomy" id="60450"/>
    <lineage>
        <taxon>Bacteria</taxon>
        <taxon>Bacillati</taxon>
        <taxon>Actinomycetota</taxon>
        <taxon>Actinomycetes</taxon>
        <taxon>Propionibacteriales</taxon>
        <taxon>Kribbellaceae</taxon>
        <taxon>Kribbella</taxon>
    </lineage>
</organism>
<evidence type="ECO:0000313" key="4">
    <source>
        <dbReference type="EMBL" id="NOL42128.1"/>
    </source>
</evidence>
<feature type="region of interest" description="Disordered" evidence="1">
    <location>
        <begin position="35"/>
        <end position="130"/>
    </location>
</feature>
<evidence type="ECO:0000256" key="1">
    <source>
        <dbReference type="SAM" id="MobiDB-lite"/>
    </source>
</evidence>
<evidence type="ECO:0000256" key="2">
    <source>
        <dbReference type="SAM" id="SignalP"/>
    </source>
</evidence>
<name>A0A7Y4L0L7_9ACTN</name>
<feature type="chain" id="PRO_5038257886" evidence="2">
    <location>
        <begin position="24"/>
        <end position="222"/>
    </location>
</feature>
<proteinExistence type="predicted"/>
<dbReference type="RefSeq" id="WP_171674575.1">
    <property type="nucleotide sequence ID" value="NZ_JABJRC010000003.1"/>
</dbReference>
<reference evidence="3 6" key="2">
    <citation type="submission" date="2020-08" db="EMBL/GenBank/DDBJ databases">
        <title>Sequencing the genomes of 1000 actinobacteria strains.</title>
        <authorList>
            <person name="Klenk H.-P."/>
        </authorList>
    </citation>
    <scope>NUCLEOTIDE SEQUENCE [LARGE SCALE GENOMIC DNA]</scope>
    <source>
        <strain evidence="3 6">DSM 15626</strain>
    </source>
</reference>
<dbReference type="EMBL" id="JABJRC010000003">
    <property type="protein sequence ID" value="NOL42128.1"/>
    <property type="molecule type" value="Genomic_DNA"/>
</dbReference>
<accession>A0A7Y4L0L7</accession>
<keyword evidence="2" id="KW-0732">Signal</keyword>
<evidence type="ECO:0000313" key="3">
    <source>
        <dbReference type="EMBL" id="MBB6565864.1"/>
    </source>
</evidence>
<feature type="compositionally biased region" description="Low complexity" evidence="1">
    <location>
        <begin position="35"/>
        <end position="80"/>
    </location>
</feature>
<feature type="signal peptide" evidence="2">
    <location>
        <begin position="1"/>
        <end position="23"/>
    </location>
</feature>
<reference evidence="4 5" key="1">
    <citation type="submission" date="2020-05" db="EMBL/GenBank/DDBJ databases">
        <title>Genome sequence of Kribbella sandramycini ATCC 39419.</title>
        <authorList>
            <person name="Maclea K.S."/>
            <person name="Fair J.L."/>
        </authorList>
    </citation>
    <scope>NUCLEOTIDE SEQUENCE [LARGE SCALE GENOMIC DNA]</scope>
    <source>
        <strain evidence="4 5">ATCC 39419</strain>
    </source>
</reference>
<sequence length="222" mass="23383">MTSKRLAATAFAVNLVVCGAVGAGLLVLRAPDDAAASEPTPTASTPTASETPSTRPSTEPSSEQPTVSKPTAPSTTPTSTGAIGVSGPGGIVTSIPKGWQGKPRANGTDAQANDPAEPTSFLRYGGSPSPTRPLLQVMQQAEAGFRGNYPGYKLIALRSQSWRQHEAVNWEFEFDTADGRKHVNSMYWRAGQNDYVIYASSLVANWPKMQAIYATAIDTASP</sequence>
<gene>
    <name evidence="3" type="ORF">HNR71_001501</name>
    <name evidence="4" type="ORF">HPO96_17930</name>
</gene>
<comment type="caution">
    <text evidence="4">The sequence shown here is derived from an EMBL/GenBank/DDBJ whole genome shotgun (WGS) entry which is preliminary data.</text>
</comment>
<evidence type="ECO:0000313" key="5">
    <source>
        <dbReference type="Proteomes" id="UP000534306"/>
    </source>
</evidence>
<evidence type="ECO:0000313" key="6">
    <source>
        <dbReference type="Proteomes" id="UP000553957"/>
    </source>
</evidence>
<dbReference type="Proteomes" id="UP000534306">
    <property type="component" value="Unassembled WGS sequence"/>
</dbReference>
<keyword evidence="5" id="KW-1185">Reference proteome</keyword>
<protein>
    <submittedName>
        <fullName evidence="3">Cytoskeletal protein RodZ</fullName>
    </submittedName>
</protein>